<protein>
    <submittedName>
        <fullName evidence="1">Uncharacterized protein</fullName>
    </submittedName>
</protein>
<name>A0ABD3QFH5_9STRA</name>
<reference evidence="1 2" key="1">
    <citation type="submission" date="2024-10" db="EMBL/GenBank/DDBJ databases">
        <title>Updated reference genomes for cyclostephanoid diatoms.</title>
        <authorList>
            <person name="Roberts W.R."/>
            <person name="Alverson A.J."/>
        </authorList>
    </citation>
    <scope>NUCLEOTIDE SEQUENCE [LARGE SCALE GENOMIC DNA]</scope>
    <source>
        <strain evidence="1 2">AJA276-08</strain>
    </source>
</reference>
<organism evidence="1 2">
    <name type="scientific">Stephanodiscus triporus</name>
    <dbReference type="NCBI Taxonomy" id="2934178"/>
    <lineage>
        <taxon>Eukaryota</taxon>
        <taxon>Sar</taxon>
        <taxon>Stramenopiles</taxon>
        <taxon>Ochrophyta</taxon>
        <taxon>Bacillariophyta</taxon>
        <taxon>Coscinodiscophyceae</taxon>
        <taxon>Thalassiosirophycidae</taxon>
        <taxon>Stephanodiscales</taxon>
        <taxon>Stephanodiscaceae</taxon>
        <taxon>Stephanodiscus</taxon>
    </lineage>
</organism>
<proteinExistence type="predicted"/>
<dbReference type="EMBL" id="JALLAZ020000279">
    <property type="protein sequence ID" value="KAL3798892.1"/>
    <property type="molecule type" value="Genomic_DNA"/>
</dbReference>
<gene>
    <name evidence="1" type="ORF">ACHAW5_004132</name>
</gene>
<evidence type="ECO:0000313" key="2">
    <source>
        <dbReference type="Proteomes" id="UP001530315"/>
    </source>
</evidence>
<dbReference type="AlphaFoldDB" id="A0ABD3QFH5"/>
<evidence type="ECO:0000313" key="1">
    <source>
        <dbReference type="EMBL" id="KAL3798892.1"/>
    </source>
</evidence>
<sequence>MMELIVDFPQVCPMATSSSPNKRRRKTSVSFAQFSSLQYVDTHENTSDVFYSKHELESIKRRNQLEVKNLIVSASSSTAMAQFPTMEFLDTINFLGLESRLSQSIYREILQRRKARCMAVLCEQNRQRGIGINDPCMLANISKAESAWARERARVIAMLHVEERSDQPAWSQRRKIHRLAVLCEQNRQRSIGINESCMLANISASARKRARISCNRVPRNGNNSWQELKETTERRLA</sequence>
<dbReference type="Proteomes" id="UP001530315">
    <property type="component" value="Unassembled WGS sequence"/>
</dbReference>
<comment type="caution">
    <text evidence="1">The sequence shown here is derived from an EMBL/GenBank/DDBJ whole genome shotgun (WGS) entry which is preliminary data.</text>
</comment>
<accession>A0ABD3QFH5</accession>
<keyword evidence="2" id="KW-1185">Reference proteome</keyword>